<feature type="region of interest" description="Disordered" evidence="7">
    <location>
        <begin position="123"/>
        <end position="143"/>
    </location>
</feature>
<feature type="compositionally biased region" description="Gly residues" evidence="7">
    <location>
        <begin position="63"/>
        <end position="75"/>
    </location>
</feature>
<dbReference type="InterPro" id="IPR004182">
    <property type="entry name" value="GRAM"/>
</dbReference>
<keyword evidence="4 8" id="KW-1133">Transmembrane helix</keyword>
<evidence type="ECO:0000256" key="5">
    <source>
        <dbReference type="ARBA" id="ARBA00023136"/>
    </source>
</evidence>
<evidence type="ECO:0000256" key="4">
    <source>
        <dbReference type="ARBA" id="ARBA00022989"/>
    </source>
</evidence>
<dbReference type="PROSITE" id="PS51778">
    <property type="entry name" value="VAST"/>
    <property type="match status" value="2"/>
</dbReference>
<sequence length="1336" mass="146408">MKEGEIGRSKKFKESARLFFKKKSRSLTWTGQGHGGGGGRRRGPGSGSSLRYDLVTRQNRGVLQGGSLGEGGGGSARSARAVSGGGSVFAKERGGVSVGRRSLAEQGSLLIYGDGVVDQRRSRNSYGGGFSSSSSSSSSSIGMSLNGDPGNFYGSNSRPGSWLNMDKDVQQTASSNSNLADGEELSERLSDGMIIEHLHEGKGAVKGSIYLSDEKSATCNGGILSSFLSVARNAAQQLITKSSGDTNTALLDDWKTQQDNVLDNVEHPLNTMARNTSFLRHLDFVLAANRSEEVLSSSNTNKDSTAVQQNTAHIVENSDSSNVRNAKSEGNTPDRREQTGDRSPSIIFDYHGKKLICGANGEGDVDSIRSGSSRSQFSITSFGDGDLTLDYFAKGDGALTPPERFPESMLATSTERVRSMSPTNKKGIVSSANVSSRKRCKTLPSKALYVSTLSYSESPKWNTSSSNNDTPKSSSIDKNLELAHTPLEKSGSPYREEENSSNNSTVAAAEARHFPPVRSLSRSFLTSNTRVNRCASLSFGSRGANQYLDQQYLSKSGGLSSPNVPHFDNTKVFSIISAPELEDVVYASDKRNVDFHGLFKDTEISPGEKLLSDFSCALSKDILLQGRLYVSSEHICFYSNILGYVSVVVIPLGEVVQIEKKNTAAIFPNAIAIHTLQKKYVFASFMSRDTAFDLITNVWNQIVLGPAGSHLGTQSDGSSSNLGEPGLEYKLGCDEPNEESHILLDDDDGEEYEEDSDYSTNDELSDVEKNGSSKQVISKERRGSGLSTLGPQEHTPTYSLYSPASNEHKVIKAHFSAPLGKAVNLLFGSDVSYLTTILSSQQNYNISEIKPLIGSKERSYDYCKPLSSPIGPNKATCYVTESLLHYDLEDYVKVVQISKTPDIPSGNSFYVRNVILLNWGEDNSSELVVYSTTEWTGKSWIKSTIEKASLDGVTSAMKSMVDFMEQTLNSPKKEVRYLTNEKQLKPVSILPTIGPQEHAPTSNNYSKAPGEVVVDRTNINAPLGTVFKLIYGDDSSYLRQIMDKQKNFNISDIPLFENGSRSYSYMRPLNNPLGAKQTRCLIEEKIVQEDYESYTCVEQITKTPDVPSGNSFEIHSRTYLSWGQSNSTDILIVTSITWVGRSWIKGAIEKGSLDGQKNAAKVLFEELTAIITAASSKKKGTTPRRRSSQRKRKSKLLKSNDEAPKLTAEAGSPSIISKWKSALYDMSDVSFWRTLTFIFALLFITAAGNLYYYKPKTRHEGMHTPNKITIDGVEYNLIPSINILSRLNNQPKINRRDLEPNHTMAEDSIWSWMSTRGVGPEDHNDLSKDRVPIIDI</sequence>
<dbReference type="STRING" id="931890.G8JX76"/>
<evidence type="ECO:0000259" key="9">
    <source>
        <dbReference type="PROSITE" id="PS51778"/>
    </source>
</evidence>
<feature type="region of interest" description="Disordered" evidence="7">
    <location>
        <begin position="457"/>
        <end position="510"/>
    </location>
</feature>
<evidence type="ECO:0000313" key="11">
    <source>
        <dbReference type="Proteomes" id="UP000006790"/>
    </source>
</evidence>
<dbReference type="HOGENOM" id="CLU_002908_0_0_1"/>
<dbReference type="EMBL" id="CP002504">
    <property type="protein sequence ID" value="AET41450.1"/>
    <property type="molecule type" value="Genomic_DNA"/>
</dbReference>
<dbReference type="Proteomes" id="UP000006790">
    <property type="component" value="Chromosome 8"/>
</dbReference>
<feature type="compositionally biased region" description="Basic residues" evidence="7">
    <location>
        <begin position="1176"/>
        <end position="1196"/>
    </location>
</feature>
<dbReference type="Pfam" id="PF02893">
    <property type="entry name" value="GRAM"/>
    <property type="match status" value="1"/>
</dbReference>
<evidence type="ECO:0000313" key="10">
    <source>
        <dbReference type="EMBL" id="AET41450.1"/>
    </source>
</evidence>
<evidence type="ECO:0000256" key="7">
    <source>
        <dbReference type="SAM" id="MobiDB-lite"/>
    </source>
</evidence>
<dbReference type="FunCoup" id="G8JX76">
    <property type="interactions" value="92"/>
</dbReference>
<dbReference type="GO" id="GO:0032541">
    <property type="term" value="C:cortical endoplasmic reticulum"/>
    <property type="evidence" value="ECO:0007669"/>
    <property type="project" value="TreeGrafter"/>
</dbReference>
<dbReference type="OMA" id="PNAIAIH"/>
<dbReference type="InterPro" id="IPR031968">
    <property type="entry name" value="VASt"/>
</dbReference>
<feature type="compositionally biased region" description="Basic and acidic residues" evidence="7">
    <location>
        <begin position="766"/>
        <end position="783"/>
    </location>
</feature>
<dbReference type="InParanoid" id="G8JX76"/>
<dbReference type="PANTHER" id="PTHR23319:SF4">
    <property type="entry name" value="GRAM DOMAIN CONTAINING 1B, ISOFORM E"/>
    <property type="match status" value="1"/>
</dbReference>
<feature type="region of interest" description="Disordered" evidence="7">
    <location>
        <begin position="712"/>
        <end position="797"/>
    </location>
</feature>
<keyword evidence="5 8" id="KW-0472">Membrane</keyword>
<reference evidence="11" key="1">
    <citation type="journal article" date="2012" name="G3 (Bethesda)">
        <title>Pichia sorbitophila, an interspecies yeast hybrid reveals early steps of genome resolution following polyploidization.</title>
        <authorList>
            <person name="Leh Louis V."/>
            <person name="Despons L."/>
            <person name="Friedrich A."/>
            <person name="Martin T."/>
            <person name="Durrens P."/>
            <person name="Casaregola S."/>
            <person name="Neuveglise C."/>
            <person name="Fairhead C."/>
            <person name="Marck C."/>
            <person name="Cruz J.A."/>
            <person name="Straub M.L."/>
            <person name="Kugler V."/>
            <person name="Sacerdot C."/>
            <person name="Uzunov Z."/>
            <person name="Thierry A."/>
            <person name="Weiss S."/>
            <person name="Bleykasten C."/>
            <person name="De Montigny J."/>
            <person name="Jacques N."/>
            <person name="Jung P."/>
            <person name="Lemaire M."/>
            <person name="Mallet S."/>
            <person name="Morel G."/>
            <person name="Richard G.F."/>
            <person name="Sarkar A."/>
            <person name="Savel G."/>
            <person name="Schacherer J."/>
            <person name="Seret M.L."/>
            <person name="Talla E."/>
            <person name="Samson G."/>
            <person name="Jubin C."/>
            <person name="Poulain J."/>
            <person name="Vacherie B."/>
            <person name="Barbe V."/>
            <person name="Pelletier E."/>
            <person name="Sherman D.J."/>
            <person name="Westhof E."/>
            <person name="Weissenbach J."/>
            <person name="Baret P.V."/>
            <person name="Wincker P."/>
            <person name="Gaillardin C."/>
            <person name="Dujon B."/>
            <person name="Souciet J.L."/>
        </authorList>
    </citation>
    <scope>NUCLEOTIDE SEQUENCE [LARGE SCALE GENOMIC DNA]</scope>
    <source>
        <strain evidence="11">CBS 270.75 / DBVPG 7215 / KCTC 17166 / NRRL Y-17582</strain>
    </source>
</reference>
<dbReference type="Pfam" id="PF16016">
    <property type="entry name" value="VASt"/>
    <property type="match status" value="2"/>
</dbReference>
<feature type="compositionally biased region" description="Acidic residues" evidence="7">
    <location>
        <begin position="745"/>
        <end position="757"/>
    </location>
</feature>
<feature type="region of interest" description="Disordered" evidence="7">
    <location>
        <begin position="1175"/>
        <end position="1203"/>
    </location>
</feature>
<evidence type="ECO:0000256" key="1">
    <source>
        <dbReference type="ARBA" id="ARBA00004586"/>
    </source>
</evidence>
<feature type="transmembrane region" description="Helical" evidence="8">
    <location>
        <begin position="1231"/>
        <end position="1253"/>
    </location>
</feature>
<evidence type="ECO:0000256" key="8">
    <source>
        <dbReference type="SAM" id="Phobius"/>
    </source>
</evidence>
<evidence type="ECO:0000256" key="2">
    <source>
        <dbReference type="ARBA" id="ARBA00006582"/>
    </source>
</evidence>
<dbReference type="eggNOG" id="KOG1032">
    <property type="taxonomic scope" value="Eukaryota"/>
</dbReference>
<feature type="compositionally biased region" description="Polar residues" evidence="7">
    <location>
        <begin position="785"/>
        <end position="797"/>
    </location>
</feature>
<dbReference type="GO" id="GO:0120015">
    <property type="term" value="F:sterol transfer activity"/>
    <property type="evidence" value="ECO:0007669"/>
    <property type="project" value="TreeGrafter"/>
</dbReference>
<dbReference type="RefSeq" id="XP_003648267.1">
    <property type="nucleotide sequence ID" value="XM_003648219.1"/>
</dbReference>
<dbReference type="OrthoDB" id="2162691at2759"/>
<keyword evidence="11" id="KW-1185">Reference proteome</keyword>
<dbReference type="GO" id="GO:0005886">
    <property type="term" value="C:plasma membrane"/>
    <property type="evidence" value="ECO:0007669"/>
    <property type="project" value="TreeGrafter"/>
</dbReference>
<dbReference type="GO" id="GO:0032934">
    <property type="term" value="F:sterol binding"/>
    <property type="evidence" value="ECO:0007669"/>
    <property type="project" value="TreeGrafter"/>
</dbReference>
<feature type="domain" description="VASt" evidence="9">
    <location>
        <begin position="806"/>
        <end position="972"/>
    </location>
</feature>
<dbReference type="KEGG" id="erc:Ecym_8163"/>
<feature type="compositionally biased region" description="Low complexity" evidence="7">
    <location>
        <begin position="462"/>
        <end position="474"/>
    </location>
</feature>
<dbReference type="PANTHER" id="PTHR23319">
    <property type="entry name" value="GRAM DOMAIN CONTAINING 1B, ISOFORM E"/>
    <property type="match status" value="1"/>
</dbReference>
<feature type="compositionally biased region" description="Polar residues" evidence="7">
    <location>
        <begin position="313"/>
        <end position="331"/>
    </location>
</feature>
<comment type="subcellular location">
    <subcellularLocation>
        <location evidence="6">Endomembrane system</location>
        <topology evidence="6">Single-pass membrane protein</topology>
    </subcellularLocation>
    <subcellularLocation>
        <location evidence="1">Endoplasmic reticulum membrane</location>
    </subcellularLocation>
</comment>
<gene>
    <name evidence="10" type="ordered locus">Ecym_8163</name>
</gene>
<dbReference type="InterPro" id="IPR011993">
    <property type="entry name" value="PH-like_dom_sf"/>
</dbReference>
<dbReference type="Gene3D" id="2.30.29.30">
    <property type="entry name" value="Pleckstrin-homology domain (PH domain)/Phosphotyrosine-binding domain (PTB)"/>
    <property type="match status" value="1"/>
</dbReference>
<feature type="region of interest" description="Disordered" evidence="7">
    <location>
        <begin position="414"/>
        <end position="435"/>
    </location>
</feature>
<dbReference type="InterPro" id="IPR051482">
    <property type="entry name" value="Cholesterol_transport"/>
</dbReference>
<dbReference type="GO" id="GO:0032366">
    <property type="term" value="P:intracellular sterol transport"/>
    <property type="evidence" value="ECO:0007669"/>
    <property type="project" value="TreeGrafter"/>
</dbReference>
<dbReference type="GO" id="GO:0005789">
    <property type="term" value="C:endoplasmic reticulum membrane"/>
    <property type="evidence" value="ECO:0007669"/>
    <property type="project" value="UniProtKB-SubCell"/>
</dbReference>
<dbReference type="GO" id="GO:0005739">
    <property type="term" value="C:mitochondrion"/>
    <property type="evidence" value="ECO:0007669"/>
    <property type="project" value="TreeGrafter"/>
</dbReference>
<dbReference type="GO" id="GO:0140268">
    <property type="term" value="C:endoplasmic reticulum-plasma membrane contact site"/>
    <property type="evidence" value="ECO:0007669"/>
    <property type="project" value="TreeGrafter"/>
</dbReference>
<feature type="domain" description="VASt" evidence="9">
    <location>
        <begin position="1009"/>
        <end position="1175"/>
    </location>
</feature>
<comment type="similarity">
    <text evidence="2">Belongs to the YSP2 family.</text>
</comment>
<accession>G8JX76</accession>
<dbReference type="CDD" id="cd13220">
    <property type="entry name" value="PH-GRAM_GRAMDC"/>
    <property type="match status" value="1"/>
</dbReference>
<feature type="region of interest" description="Disordered" evidence="7">
    <location>
        <begin position="313"/>
        <end position="345"/>
    </location>
</feature>
<name>G8JX76_ERECY</name>
<dbReference type="GeneID" id="11472706"/>
<protein>
    <recommendedName>
        <fullName evidence="9">VASt domain-containing protein</fullName>
    </recommendedName>
</protein>
<evidence type="ECO:0000256" key="3">
    <source>
        <dbReference type="ARBA" id="ARBA00022692"/>
    </source>
</evidence>
<feature type="compositionally biased region" description="Low complexity" evidence="7">
    <location>
        <begin position="131"/>
        <end position="143"/>
    </location>
</feature>
<proteinExistence type="inferred from homology"/>
<organism evidence="10 11">
    <name type="scientific">Eremothecium cymbalariae (strain CBS 270.75 / DBVPG 7215 / KCTC 17166 / NRRL Y-17582)</name>
    <name type="common">Yeast</name>
    <dbReference type="NCBI Taxonomy" id="931890"/>
    <lineage>
        <taxon>Eukaryota</taxon>
        <taxon>Fungi</taxon>
        <taxon>Dikarya</taxon>
        <taxon>Ascomycota</taxon>
        <taxon>Saccharomycotina</taxon>
        <taxon>Saccharomycetes</taxon>
        <taxon>Saccharomycetales</taxon>
        <taxon>Saccharomycetaceae</taxon>
        <taxon>Eremothecium</taxon>
    </lineage>
</organism>
<feature type="compositionally biased region" description="Polar residues" evidence="7">
    <location>
        <begin position="712"/>
        <end position="722"/>
    </location>
</feature>
<keyword evidence="3 8" id="KW-0812">Transmembrane</keyword>
<dbReference type="SMART" id="SM00568">
    <property type="entry name" value="GRAM"/>
    <property type="match status" value="1"/>
</dbReference>
<feature type="region of interest" description="Disordered" evidence="7">
    <location>
        <begin position="26"/>
        <end position="97"/>
    </location>
</feature>
<evidence type="ECO:0000256" key="6">
    <source>
        <dbReference type="ARBA" id="ARBA00037847"/>
    </source>
</evidence>